<name>A0A249PEK4_9HYPH</name>
<sequence>MGHGDHMNGPEGAFKKRPPARSDDLTPSADLSIPEWNGDYEAQ</sequence>
<dbReference type="KEGG" id="esj:SJ05684_c26950"/>
<dbReference type="Proteomes" id="UP000217211">
    <property type="component" value="Chromosome"/>
</dbReference>
<evidence type="ECO:0000256" key="1">
    <source>
        <dbReference type="SAM" id="MobiDB-lite"/>
    </source>
</evidence>
<reference evidence="2 3" key="1">
    <citation type="submission" date="2017-08" db="EMBL/GenBank/DDBJ databases">
        <title>Multipartite genome sequences of Sinorhizobium species nodulating soybeans.</title>
        <authorList>
            <person name="Tian C.F."/>
        </authorList>
    </citation>
    <scope>NUCLEOTIDE SEQUENCE [LARGE SCALE GENOMIC DNA]</scope>
    <source>
        <strain evidence="2 3">CCBAU 05684</strain>
    </source>
</reference>
<accession>A0A249PEK4</accession>
<evidence type="ECO:0000313" key="3">
    <source>
        <dbReference type="Proteomes" id="UP000217211"/>
    </source>
</evidence>
<keyword evidence="3" id="KW-1185">Reference proteome</keyword>
<protein>
    <submittedName>
        <fullName evidence="2">Uncharacterized protein</fullName>
    </submittedName>
</protein>
<organism evidence="2 3">
    <name type="scientific">Sinorhizobium sojae CCBAU 05684</name>
    <dbReference type="NCBI Taxonomy" id="716928"/>
    <lineage>
        <taxon>Bacteria</taxon>
        <taxon>Pseudomonadati</taxon>
        <taxon>Pseudomonadota</taxon>
        <taxon>Alphaproteobacteria</taxon>
        <taxon>Hyphomicrobiales</taxon>
        <taxon>Rhizobiaceae</taxon>
        <taxon>Sinorhizobium/Ensifer group</taxon>
        <taxon>Sinorhizobium</taxon>
    </lineage>
</organism>
<evidence type="ECO:0000313" key="2">
    <source>
        <dbReference type="EMBL" id="ASY64127.1"/>
    </source>
</evidence>
<proteinExistence type="predicted"/>
<gene>
    <name evidence="2" type="ORF">SJ05684_c26950</name>
</gene>
<dbReference type="AlphaFoldDB" id="A0A249PEK4"/>
<feature type="region of interest" description="Disordered" evidence="1">
    <location>
        <begin position="1"/>
        <end position="43"/>
    </location>
</feature>
<dbReference type="EMBL" id="CP023067">
    <property type="protein sequence ID" value="ASY64127.1"/>
    <property type="molecule type" value="Genomic_DNA"/>
</dbReference>